<sequence>MKLTYYGYRPFDIASGKLTVLATAAPKIYRDLVMGLRGDTESVRLATDDFDLLNNQRDAHWYGDPLLEIDLNGLFQRKLQAQLLKTLSNQQVVQLTGDWQQLLTQILGTSYLMDVPMAVPETPELVKLIKLSGLRLAEDSTQTPYAILETLIKTLEELHDQRLTVLTNVSHYLQVPQLEALGKVVAEADLPVIVIEFSETRQVNYFKSCQYYYIDRDFVLW</sequence>
<dbReference type="InterPro" id="IPR010146">
    <property type="entry name" value="CRISPR-assoc_prot_Csn2-typ"/>
</dbReference>
<accession>A0AAW8W893</accession>
<dbReference type="NCBIfam" id="TIGR01866">
    <property type="entry name" value="cas_Csn2"/>
    <property type="match status" value="1"/>
</dbReference>
<gene>
    <name evidence="1" type="primary">csn2</name>
    <name evidence="1" type="ORF">RI532_11270</name>
</gene>
<protein>
    <submittedName>
        <fullName evidence="1">Type II-A CRISPR-associated protein Csn2</fullName>
    </submittedName>
</protein>
<dbReference type="Proteomes" id="UP001254075">
    <property type="component" value="Unassembled WGS sequence"/>
</dbReference>
<evidence type="ECO:0000313" key="1">
    <source>
        <dbReference type="EMBL" id="MDT7014962.1"/>
    </source>
</evidence>
<dbReference type="EMBL" id="JAVLAM010000001">
    <property type="protein sequence ID" value="MDT7014962.1"/>
    <property type="molecule type" value="Genomic_DNA"/>
</dbReference>
<dbReference type="CDD" id="cd12218">
    <property type="entry name" value="Csn2"/>
    <property type="match status" value="1"/>
</dbReference>
<comment type="caution">
    <text evidence="1">The sequence shown here is derived from an EMBL/GenBank/DDBJ whole genome shotgun (WGS) entry which is preliminary data.</text>
</comment>
<reference evidence="1" key="1">
    <citation type="submission" date="2023-08" db="EMBL/GenBank/DDBJ databases">
        <authorList>
            <person name="Page C.A."/>
            <person name="Perez-Diaz I.M."/>
        </authorList>
    </citation>
    <scope>NUCLEOTIDE SEQUENCE</scope>
    <source>
        <strain evidence="1">3.8.38</strain>
    </source>
</reference>
<name>A0AAW8W893_9LACO</name>
<organism evidence="1 2">
    <name type="scientific">Levilactobacillus namurensis</name>
    <dbReference type="NCBI Taxonomy" id="380393"/>
    <lineage>
        <taxon>Bacteria</taxon>
        <taxon>Bacillati</taxon>
        <taxon>Bacillota</taxon>
        <taxon>Bacilli</taxon>
        <taxon>Lactobacillales</taxon>
        <taxon>Lactobacillaceae</taxon>
        <taxon>Levilactobacillus</taxon>
    </lineage>
</organism>
<evidence type="ECO:0000313" key="2">
    <source>
        <dbReference type="Proteomes" id="UP001254075"/>
    </source>
</evidence>
<dbReference type="InterPro" id="IPR038600">
    <property type="entry name" value="Csn2_sf"/>
</dbReference>
<proteinExistence type="predicted"/>
<dbReference type="Gene3D" id="3.40.50.11940">
    <property type="match status" value="1"/>
</dbReference>
<dbReference type="RefSeq" id="WP_313845454.1">
    <property type="nucleotide sequence ID" value="NZ_JAVLAM010000001.1"/>
</dbReference>
<dbReference type="AlphaFoldDB" id="A0AAW8W893"/>